<evidence type="ECO:0000256" key="1">
    <source>
        <dbReference type="ARBA" id="ARBA00010290"/>
    </source>
</evidence>
<dbReference type="VEuPathDB" id="TriTrypDB:TcIL3000_10_7360"/>
<dbReference type="GO" id="GO:0030010">
    <property type="term" value="P:establishment of cell polarity"/>
    <property type="evidence" value="ECO:0007669"/>
    <property type="project" value="UniProtKB-ARBA"/>
</dbReference>
<dbReference type="InterPro" id="IPR044612">
    <property type="entry name" value="ARL2/3"/>
</dbReference>
<evidence type="ECO:0000256" key="4">
    <source>
        <dbReference type="PIRSR" id="PIRSR606689-1"/>
    </source>
</evidence>
<feature type="binding site" evidence="4">
    <location>
        <position position="70"/>
    </location>
    <ligand>
        <name>GTP</name>
        <dbReference type="ChEBI" id="CHEBI:37565"/>
    </ligand>
</feature>
<evidence type="ECO:0000313" key="7">
    <source>
        <dbReference type="EMBL" id="CCC93962.1"/>
    </source>
</evidence>
<evidence type="ECO:0000256" key="3">
    <source>
        <dbReference type="ARBA" id="ARBA00023134"/>
    </source>
</evidence>
<feature type="binding site" evidence="4">
    <location>
        <begin position="126"/>
        <end position="129"/>
    </location>
    <ligand>
        <name>GTP</name>
        <dbReference type="ChEBI" id="CHEBI:37565"/>
    </ligand>
</feature>
<dbReference type="CDD" id="cd04155">
    <property type="entry name" value="Arl3"/>
    <property type="match status" value="1"/>
</dbReference>
<dbReference type="PANTHER" id="PTHR45697">
    <property type="entry name" value="ADP-RIBOSYLATION FACTOR-LIKE PROTEIN 2-RELATED"/>
    <property type="match status" value="1"/>
</dbReference>
<dbReference type="EMBL" id="HE575323">
    <property type="protein sequence ID" value="CCC93962.1"/>
    <property type="molecule type" value="Genomic_DNA"/>
</dbReference>
<dbReference type="NCBIfam" id="TIGR00231">
    <property type="entry name" value="small_GTP"/>
    <property type="match status" value="1"/>
</dbReference>
<keyword evidence="5" id="KW-0479">Metal-binding</keyword>
<protein>
    <submittedName>
        <fullName evidence="7">Putative ADP ribosylation factor 3</fullName>
    </submittedName>
</protein>
<evidence type="ECO:0000256" key="6">
    <source>
        <dbReference type="RuleBase" id="RU003925"/>
    </source>
</evidence>
<dbReference type="InterPro" id="IPR006689">
    <property type="entry name" value="Small_GTPase_ARF/SAR"/>
</dbReference>
<reference evidence="7" key="1">
    <citation type="journal article" date="2012" name="Proc. Natl. Acad. Sci. U.S.A.">
        <title>Antigenic diversity is generated by distinct evolutionary mechanisms in African trypanosome species.</title>
        <authorList>
            <person name="Jackson A.P."/>
            <person name="Berry A."/>
            <person name="Aslett M."/>
            <person name="Allison H.C."/>
            <person name="Burton P."/>
            <person name="Vavrova-Anderson J."/>
            <person name="Brown R."/>
            <person name="Browne H."/>
            <person name="Corton N."/>
            <person name="Hauser H."/>
            <person name="Gamble J."/>
            <person name="Gilderthorp R."/>
            <person name="Marcello L."/>
            <person name="McQuillan J."/>
            <person name="Otto T.D."/>
            <person name="Quail M.A."/>
            <person name="Sanders M.J."/>
            <person name="van Tonder A."/>
            <person name="Ginger M.L."/>
            <person name="Field M.C."/>
            <person name="Barry J.D."/>
            <person name="Hertz-Fowler C."/>
            <person name="Berriman M."/>
        </authorList>
    </citation>
    <scope>NUCLEOTIDE SEQUENCE</scope>
    <source>
        <strain evidence="7">IL3000</strain>
    </source>
</reference>
<dbReference type="PROSITE" id="PS51417">
    <property type="entry name" value="ARF"/>
    <property type="match status" value="1"/>
</dbReference>
<dbReference type="AlphaFoldDB" id="G0UX45"/>
<keyword evidence="5" id="KW-0460">Magnesium</keyword>
<dbReference type="GO" id="GO:0003924">
    <property type="term" value="F:GTPase activity"/>
    <property type="evidence" value="ECO:0007669"/>
    <property type="project" value="InterPro"/>
</dbReference>
<dbReference type="Pfam" id="PF00025">
    <property type="entry name" value="Arf"/>
    <property type="match status" value="1"/>
</dbReference>
<feature type="binding site" evidence="4">
    <location>
        <begin position="24"/>
        <end position="31"/>
    </location>
    <ligand>
        <name>GTP</name>
        <dbReference type="ChEBI" id="CHEBI:37565"/>
    </ligand>
</feature>
<keyword evidence="2 4" id="KW-0547">Nucleotide-binding</keyword>
<dbReference type="SMART" id="SM00178">
    <property type="entry name" value="SAR"/>
    <property type="match status" value="1"/>
</dbReference>
<accession>G0UX45</accession>
<dbReference type="GO" id="GO:0046872">
    <property type="term" value="F:metal ion binding"/>
    <property type="evidence" value="ECO:0007669"/>
    <property type="project" value="UniProtKB-KW"/>
</dbReference>
<dbReference type="FunFam" id="3.40.50.300:FF:000412">
    <property type="entry name" value="ADP-ribosylation factor 1"/>
    <property type="match status" value="1"/>
</dbReference>
<sequence>MGLLDFFLNIRSLSRRTRRVLMLGLDNAGKTCVLRRMCEEEVTDTFPTQGFNIKLLKTENIKINVWDIGGQRSVRYYWRHYFDHTDVLLFVVDSADMERIEEASMEFQHILQEDKLSGVPVLVLANKQDIPGALSADGVASALRLHDVTNRRWHVEPCSAIAGESLSSGLSWILDTLRLRRRSSQ</sequence>
<keyword evidence="3 4" id="KW-0342">GTP-binding</keyword>
<dbReference type="InterPro" id="IPR005225">
    <property type="entry name" value="Small_GTP-bd"/>
</dbReference>
<evidence type="ECO:0000256" key="2">
    <source>
        <dbReference type="ARBA" id="ARBA00022741"/>
    </source>
</evidence>
<comment type="similarity">
    <text evidence="1 6">Belongs to the small GTPase superfamily. Arf family.</text>
</comment>
<dbReference type="InterPro" id="IPR027417">
    <property type="entry name" value="P-loop_NTPase"/>
</dbReference>
<feature type="binding site" evidence="5">
    <location>
        <position position="48"/>
    </location>
    <ligand>
        <name>Mg(2+)</name>
        <dbReference type="ChEBI" id="CHEBI:18420"/>
    </ligand>
</feature>
<gene>
    <name evidence="7" type="ORF">TCIL3000_10_7360</name>
</gene>
<dbReference type="PRINTS" id="PR00328">
    <property type="entry name" value="SAR1GTPBP"/>
</dbReference>
<dbReference type="SMART" id="SM00177">
    <property type="entry name" value="ARF"/>
    <property type="match status" value="1"/>
</dbReference>
<feature type="binding site" evidence="5">
    <location>
        <position position="31"/>
    </location>
    <ligand>
        <name>Mg(2+)</name>
        <dbReference type="ChEBI" id="CHEBI:18420"/>
    </ligand>
</feature>
<evidence type="ECO:0000256" key="5">
    <source>
        <dbReference type="PIRSR" id="PIRSR606689-2"/>
    </source>
</evidence>
<organism evidence="7">
    <name type="scientific">Trypanosoma congolense (strain IL3000)</name>
    <dbReference type="NCBI Taxonomy" id="1068625"/>
    <lineage>
        <taxon>Eukaryota</taxon>
        <taxon>Discoba</taxon>
        <taxon>Euglenozoa</taxon>
        <taxon>Kinetoplastea</taxon>
        <taxon>Metakinetoplastina</taxon>
        <taxon>Trypanosomatida</taxon>
        <taxon>Trypanosomatidae</taxon>
        <taxon>Trypanosoma</taxon>
        <taxon>Nannomonas</taxon>
    </lineage>
</organism>
<dbReference type="Gene3D" id="3.40.50.300">
    <property type="entry name" value="P-loop containing nucleotide triphosphate hydrolases"/>
    <property type="match status" value="1"/>
</dbReference>
<proteinExistence type="inferred from homology"/>
<name>G0UX45_TRYCI</name>
<dbReference type="SUPFAM" id="SSF52540">
    <property type="entry name" value="P-loop containing nucleoside triphosphate hydrolases"/>
    <property type="match status" value="1"/>
</dbReference>
<dbReference type="GO" id="GO:0005525">
    <property type="term" value="F:GTP binding"/>
    <property type="evidence" value="ECO:0007669"/>
    <property type="project" value="UniProtKB-KW"/>
</dbReference>